<keyword evidence="2" id="KW-0433">Leucine-rich repeat</keyword>
<evidence type="ECO:0000313" key="6">
    <source>
        <dbReference type="EMBL" id="KAI2658942.1"/>
    </source>
</evidence>
<keyword evidence="4" id="KW-0206">Cytoskeleton</keyword>
<keyword evidence="4" id="KW-0963">Cytoplasm</keyword>
<evidence type="ECO:0000256" key="2">
    <source>
        <dbReference type="ARBA" id="ARBA00022614"/>
    </source>
</evidence>
<dbReference type="InterPro" id="IPR001611">
    <property type="entry name" value="Leu-rich_rpt"/>
</dbReference>
<dbReference type="Gene3D" id="3.10.20.90">
    <property type="entry name" value="Phosphatidylinositol 3-kinase Catalytic Subunit, Chain A, domain 1"/>
    <property type="match status" value="1"/>
</dbReference>
<dbReference type="CDD" id="cd17044">
    <property type="entry name" value="Ubl_TBCE"/>
    <property type="match status" value="1"/>
</dbReference>
<proteinExistence type="predicted"/>
<keyword evidence="3" id="KW-0677">Repeat</keyword>
<comment type="subcellular location">
    <subcellularLocation>
        <location evidence="1">Cytoplasm</location>
        <location evidence="1">Cytoskeleton</location>
    </subcellularLocation>
</comment>
<dbReference type="InterPro" id="IPR044079">
    <property type="entry name" value="Ubl_TBCE"/>
</dbReference>
<evidence type="ECO:0000313" key="7">
    <source>
        <dbReference type="Proteomes" id="UP000830375"/>
    </source>
</evidence>
<dbReference type="Proteomes" id="UP000830375">
    <property type="component" value="Unassembled WGS sequence"/>
</dbReference>
<dbReference type="SUPFAM" id="SSF52047">
    <property type="entry name" value="RNI-like"/>
    <property type="match status" value="1"/>
</dbReference>
<dbReference type="Pfam" id="PF14560">
    <property type="entry name" value="Ubiquitin_2"/>
    <property type="match status" value="1"/>
</dbReference>
<dbReference type="Pfam" id="PF12799">
    <property type="entry name" value="LRR_4"/>
    <property type="match status" value="1"/>
</dbReference>
<dbReference type="InterPro" id="IPR029071">
    <property type="entry name" value="Ubiquitin-like_domsf"/>
</dbReference>
<keyword evidence="7" id="KW-1185">Reference proteome</keyword>
<dbReference type="PANTHER" id="PTHR18849">
    <property type="entry name" value="LEUCINE RICH REPEAT PROTEIN"/>
    <property type="match status" value="1"/>
</dbReference>
<dbReference type="PANTHER" id="PTHR18849:SF0">
    <property type="entry name" value="CILIA- AND FLAGELLA-ASSOCIATED PROTEIN 410-RELATED"/>
    <property type="match status" value="1"/>
</dbReference>
<gene>
    <name evidence="6" type="ORF">H4Q32_023099</name>
</gene>
<comment type="caution">
    <text evidence="6">The sequence shown here is derived from an EMBL/GenBank/DDBJ whole genome shotgun (WGS) entry which is preliminary data.</text>
</comment>
<organism evidence="6 7">
    <name type="scientific">Labeo rohita</name>
    <name type="common">Indian major carp</name>
    <name type="synonym">Cyprinus rohita</name>
    <dbReference type="NCBI Taxonomy" id="84645"/>
    <lineage>
        <taxon>Eukaryota</taxon>
        <taxon>Metazoa</taxon>
        <taxon>Chordata</taxon>
        <taxon>Craniata</taxon>
        <taxon>Vertebrata</taxon>
        <taxon>Euteleostomi</taxon>
        <taxon>Actinopterygii</taxon>
        <taxon>Neopterygii</taxon>
        <taxon>Teleostei</taxon>
        <taxon>Ostariophysi</taxon>
        <taxon>Cypriniformes</taxon>
        <taxon>Cyprinidae</taxon>
        <taxon>Labeoninae</taxon>
        <taxon>Labeonini</taxon>
        <taxon>Labeo</taxon>
    </lineage>
</organism>
<dbReference type="InterPro" id="IPR032675">
    <property type="entry name" value="LRR_dom_sf"/>
</dbReference>
<accession>A0ABQ8M7U0</accession>
<dbReference type="Gene3D" id="3.80.10.10">
    <property type="entry name" value="Ribonuclease Inhibitor"/>
    <property type="match status" value="2"/>
</dbReference>
<feature type="domain" description="Ubiquitin-like" evidence="5">
    <location>
        <begin position="468"/>
        <end position="543"/>
    </location>
</feature>
<protein>
    <submittedName>
        <fullName evidence="6">Tubulin-specific chaperone E</fullName>
    </submittedName>
</protein>
<dbReference type="InterPro" id="IPR000626">
    <property type="entry name" value="Ubiquitin-like_dom"/>
</dbReference>
<dbReference type="PROSITE" id="PS51450">
    <property type="entry name" value="LRR"/>
    <property type="match status" value="1"/>
</dbReference>
<dbReference type="SUPFAM" id="SSF74924">
    <property type="entry name" value="Cap-Gly domain"/>
    <property type="match status" value="1"/>
</dbReference>
<dbReference type="InterPro" id="IPR025875">
    <property type="entry name" value="Leu-rich_rpt_4"/>
</dbReference>
<reference evidence="6 7" key="1">
    <citation type="submission" date="2022-01" db="EMBL/GenBank/DDBJ databases">
        <title>A high-quality chromosome-level genome assembly of rohu carp, Labeo rohita.</title>
        <authorList>
            <person name="Arick M.A. II"/>
            <person name="Hsu C.-Y."/>
            <person name="Magbanua Z."/>
            <person name="Pechanova O."/>
            <person name="Grover C."/>
            <person name="Miller E."/>
            <person name="Thrash A."/>
            <person name="Ezzel L."/>
            <person name="Alam S."/>
            <person name="Benzie J."/>
            <person name="Hamilton M."/>
            <person name="Karsi A."/>
            <person name="Lawrence M.L."/>
            <person name="Peterson D.G."/>
        </authorList>
    </citation>
    <scope>NUCLEOTIDE SEQUENCE [LARGE SCALE GENOMIC DNA]</scope>
    <source>
        <strain evidence="7">BAU-BD-2019</strain>
        <tissue evidence="6">Blood</tissue>
    </source>
</reference>
<name>A0ABQ8M7U0_LABRO</name>
<evidence type="ECO:0000259" key="5">
    <source>
        <dbReference type="Pfam" id="PF14560"/>
    </source>
</evidence>
<dbReference type="InterPro" id="IPR036859">
    <property type="entry name" value="CAP-Gly_dom_sf"/>
</dbReference>
<evidence type="ECO:0000256" key="3">
    <source>
        <dbReference type="ARBA" id="ARBA00022737"/>
    </source>
</evidence>
<dbReference type="SUPFAM" id="SSF54236">
    <property type="entry name" value="Ubiquitin-like"/>
    <property type="match status" value="1"/>
</dbReference>
<evidence type="ECO:0000256" key="4">
    <source>
        <dbReference type="ARBA" id="ARBA00023212"/>
    </source>
</evidence>
<dbReference type="EMBL" id="JACTAM010000011">
    <property type="protein sequence ID" value="KAI2658942.1"/>
    <property type="molecule type" value="Genomic_DNA"/>
</dbReference>
<sequence>MFRAQTRLFLSHTRVRGVSPPAGNTNSDHQFLSRNNYNSKTYLNKHINIKKKHLRIILLAVWLKNIIRLTEALPRLRLFLLGAALGEGPRDVTSVAGAAVIDIDHHHHRRLMKTQEVPEDAVGRRVSCDGERGTVRYVGPLCGWEWSGTIQREENTTGASFGVDYVTALNQRYQVELQEVIGEEMKISSKTVMMVGFEDVKQKQRLETLTEVGLRRCEVSGPGPENEIRNTTPIAQSLDLSGNLLSSWEVLAAVTEQLESLQVLQLRLSISSEPSRLGPAFSCLRVLSLNSCALTWTQLEELYLADNDITELQRPEHVLQALKVLDLSNNQIVQDTVLEIAHLPWLEKLNLSSTGLSAIQFNDASPGEKTALFPALKTLLLDDNNISEWRVVNELEKLPSLLHLSCRRNPLQQKEKNLETARQIIIARLSRLELLDMRQVLPDERRGAELDYCKMFGLAWMKAGAVTFICPEDSERKPIEKKLPGSMIVQKVKGLLHRLLKLPGTELKLTYTCSKMAGREIEIDNDLKPLEFYSVEDGDRILVRWS</sequence>
<evidence type="ECO:0000256" key="1">
    <source>
        <dbReference type="ARBA" id="ARBA00004245"/>
    </source>
</evidence>